<name>A0A251PMQ6_PRUPE</name>
<dbReference type="AlphaFoldDB" id="A0A251PMQ6"/>
<evidence type="ECO:0000313" key="2">
    <source>
        <dbReference type="Proteomes" id="UP000006882"/>
    </source>
</evidence>
<protein>
    <submittedName>
        <fullName evidence="1">Uncharacterized protein</fullName>
    </submittedName>
</protein>
<gene>
    <name evidence="1" type="ORF">PRUPE_4G187000</name>
</gene>
<evidence type="ECO:0000313" key="1">
    <source>
        <dbReference type="EMBL" id="ONI12844.1"/>
    </source>
</evidence>
<reference evidence="1 2" key="1">
    <citation type="journal article" date="2013" name="Nat. Genet.">
        <title>The high-quality draft genome of peach (Prunus persica) identifies unique patterns of genetic diversity, domestication and genome evolution.</title>
        <authorList>
            <consortium name="International Peach Genome Initiative"/>
            <person name="Verde I."/>
            <person name="Abbott A.G."/>
            <person name="Scalabrin S."/>
            <person name="Jung S."/>
            <person name="Shu S."/>
            <person name="Marroni F."/>
            <person name="Zhebentyayeva T."/>
            <person name="Dettori M.T."/>
            <person name="Grimwood J."/>
            <person name="Cattonaro F."/>
            <person name="Zuccolo A."/>
            <person name="Rossini L."/>
            <person name="Jenkins J."/>
            <person name="Vendramin E."/>
            <person name="Meisel L.A."/>
            <person name="Decroocq V."/>
            <person name="Sosinski B."/>
            <person name="Prochnik S."/>
            <person name="Mitros T."/>
            <person name="Policriti A."/>
            <person name="Cipriani G."/>
            <person name="Dondini L."/>
            <person name="Ficklin S."/>
            <person name="Goodstein D.M."/>
            <person name="Xuan P."/>
            <person name="Del Fabbro C."/>
            <person name="Aramini V."/>
            <person name="Copetti D."/>
            <person name="Gonzalez S."/>
            <person name="Horner D.S."/>
            <person name="Falchi R."/>
            <person name="Lucas S."/>
            <person name="Mica E."/>
            <person name="Maldonado J."/>
            <person name="Lazzari B."/>
            <person name="Bielenberg D."/>
            <person name="Pirona R."/>
            <person name="Miculan M."/>
            <person name="Barakat A."/>
            <person name="Testolin R."/>
            <person name="Stella A."/>
            <person name="Tartarini S."/>
            <person name="Tonutti P."/>
            <person name="Arus P."/>
            <person name="Orellana A."/>
            <person name="Wells C."/>
            <person name="Main D."/>
            <person name="Vizzotto G."/>
            <person name="Silva H."/>
            <person name="Salamini F."/>
            <person name="Schmutz J."/>
            <person name="Morgante M."/>
            <person name="Rokhsar D.S."/>
        </authorList>
    </citation>
    <scope>NUCLEOTIDE SEQUENCE [LARGE SCALE GENOMIC DNA]</scope>
    <source>
        <strain evidence="2">cv. Nemared</strain>
    </source>
</reference>
<dbReference type="Gramene" id="ONI12844">
    <property type="protein sequence ID" value="ONI12844"/>
    <property type="gene ID" value="PRUPE_4G187000"/>
</dbReference>
<dbReference type="Proteomes" id="UP000006882">
    <property type="component" value="Chromosome G4"/>
</dbReference>
<organism evidence="1 2">
    <name type="scientific">Prunus persica</name>
    <name type="common">Peach</name>
    <name type="synonym">Amygdalus persica</name>
    <dbReference type="NCBI Taxonomy" id="3760"/>
    <lineage>
        <taxon>Eukaryota</taxon>
        <taxon>Viridiplantae</taxon>
        <taxon>Streptophyta</taxon>
        <taxon>Embryophyta</taxon>
        <taxon>Tracheophyta</taxon>
        <taxon>Spermatophyta</taxon>
        <taxon>Magnoliopsida</taxon>
        <taxon>eudicotyledons</taxon>
        <taxon>Gunneridae</taxon>
        <taxon>Pentapetalae</taxon>
        <taxon>rosids</taxon>
        <taxon>fabids</taxon>
        <taxon>Rosales</taxon>
        <taxon>Rosaceae</taxon>
        <taxon>Amygdaloideae</taxon>
        <taxon>Amygdaleae</taxon>
        <taxon>Prunus</taxon>
    </lineage>
</organism>
<keyword evidence="2" id="KW-1185">Reference proteome</keyword>
<accession>A0A251PMQ6</accession>
<proteinExistence type="predicted"/>
<dbReference type="EMBL" id="CM007654">
    <property type="protein sequence ID" value="ONI12844.1"/>
    <property type="molecule type" value="Genomic_DNA"/>
</dbReference>
<sequence length="108" mass="12316">MAQEVTCTGTLGLFMEPALRPHPAHSPFMILAHTTTNGVLEPDITACFGWQSKTTLSSSYGSRSRFWIDMPSCAHHKTTIVYMTPIWYNFSFRIHVISTWVTFLEFID</sequence>